<dbReference type="RefSeq" id="WP_152936741.1">
    <property type="nucleotide sequence ID" value="NZ_AZGO01000058.1"/>
</dbReference>
<gene>
    <name evidence="1" type="ORF">FD34_GL000437</name>
</gene>
<evidence type="ECO:0000313" key="2">
    <source>
        <dbReference type="Proteomes" id="UP000051085"/>
    </source>
</evidence>
<proteinExistence type="predicted"/>
<reference evidence="1 2" key="1">
    <citation type="journal article" date="2015" name="Genome Announc.">
        <title>Expanding the biotechnology potential of lactobacilli through comparative genomics of 213 strains and associated genera.</title>
        <authorList>
            <person name="Sun Z."/>
            <person name="Harris H.M."/>
            <person name="McCann A."/>
            <person name="Guo C."/>
            <person name="Argimon S."/>
            <person name="Zhang W."/>
            <person name="Yang X."/>
            <person name="Jeffery I.B."/>
            <person name="Cooney J.C."/>
            <person name="Kagawa T.F."/>
            <person name="Liu W."/>
            <person name="Song Y."/>
            <person name="Salvetti E."/>
            <person name="Wrobel A."/>
            <person name="Rasinkangas P."/>
            <person name="Parkhill J."/>
            <person name="Rea M.C."/>
            <person name="O'Sullivan O."/>
            <person name="Ritari J."/>
            <person name="Douillard F.P."/>
            <person name="Paul Ross R."/>
            <person name="Yang R."/>
            <person name="Briner A.E."/>
            <person name="Felis G.E."/>
            <person name="de Vos W.M."/>
            <person name="Barrangou R."/>
            <person name="Klaenhammer T.R."/>
            <person name="Caufield P.W."/>
            <person name="Cui Y."/>
            <person name="Zhang H."/>
            <person name="O'Toole P.W."/>
        </authorList>
    </citation>
    <scope>NUCLEOTIDE SEQUENCE [LARGE SCALE GENOMIC DNA]</scope>
    <source>
        <strain evidence="1 2">DSM 8475</strain>
    </source>
</reference>
<comment type="caution">
    <text evidence="1">The sequence shown here is derived from an EMBL/GenBank/DDBJ whole genome shotgun (WGS) entry which is preliminary data.</text>
</comment>
<dbReference type="Proteomes" id="UP000051085">
    <property type="component" value="Unassembled WGS sequence"/>
</dbReference>
<evidence type="ECO:0000313" key="1">
    <source>
        <dbReference type="EMBL" id="KRM35944.1"/>
    </source>
</evidence>
<accession>A0A922TIE6</accession>
<dbReference type="GeneID" id="87978888"/>
<dbReference type="AlphaFoldDB" id="A0A922TIE6"/>
<organism evidence="1 2">
    <name type="scientific">Limosilactobacillus pontis DSM 8475</name>
    <dbReference type="NCBI Taxonomy" id="1423794"/>
    <lineage>
        <taxon>Bacteria</taxon>
        <taxon>Bacillati</taxon>
        <taxon>Bacillota</taxon>
        <taxon>Bacilli</taxon>
        <taxon>Lactobacillales</taxon>
        <taxon>Lactobacillaceae</taxon>
        <taxon>Limosilactobacillus</taxon>
    </lineage>
</organism>
<protein>
    <submittedName>
        <fullName evidence="1">Uncharacterized protein</fullName>
    </submittedName>
</protein>
<sequence length="339" mass="39866">MDAINSPTVKYGKKAHDYRTRKLFQDRHFHFEPLEGNVPQNIVEDFEKTVEEANKLLESHDDKQKAKGMLLVMNFPDTLPKQYKSFVNDYIISSMFNGVSFLNDPRFNTLHSYDFYGWKIAETNQVFLIDLVSVGRKPEMFTLESTYMNYYKYIVNSYSIESFLIESNVPGEKAQKELEAICHVAEGCGNLLLNRGHAFECDYYFDIKTHNTVRREQTYKYLNVPIHLVSQFDYLYCGLIKPAFRWDSVNLDRLRSCGLGSQFNYVYGLFLKKQYKRSSTNQKKYDLIFDRYKKFILAQIKEKVGGRIYKSVGKRSNYVLVFTDITEDQFKAYKADCKK</sequence>
<dbReference type="EMBL" id="AZGO01000058">
    <property type="protein sequence ID" value="KRM35944.1"/>
    <property type="molecule type" value="Genomic_DNA"/>
</dbReference>
<name>A0A922TIE6_9LACO</name>